<evidence type="ECO:0000256" key="1">
    <source>
        <dbReference type="SAM" id="Phobius"/>
    </source>
</evidence>
<feature type="signal peptide" evidence="2">
    <location>
        <begin position="1"/>
        <end position="27"/>
    </location>
</feature>
<dbReference type="KEGG" id="ngr:NAEGRDRAFT_75378"/>
<dbReference type="GeneID" id="8856275"/>
<name>D2W1U1_NAEGR</name>
<sequence>MNASKILRLCFVISVWMLLLNNQLVKGCLFGQVIKETLDGSCQYTYQHYGSNIGFVVSSDFGKYQYKLEHIDKCDDYCKKLYAKTQLFIMDALVFSLVDFDPNSAHRDEGWTLTFSYYNLGPMWDIDPTKLTINITTKDGLEKIPEINIPAQGNQWYSLVKFNDFLRDGIQEFRISLISLTGLIPLNANLDQEYDLDYPRSVNFVGDKNKVQMNILELSGLPTRITLYNEQPNQLLNFACFKNNVYNTMGNYRWESSGSISDVLTTVTLSNMTTDVFGNLVSVNATTLELNLENPNSLYDSLTSTHSKYLGGSSVASTLTLQDGNILRIMAVDKAFRQHCITPNQQVIGSMKFGQVISYRVQIYPQPFSSIGQVNLNISTYTSVLFLQTTHYDADSSQLCSLADHVDFETEVTIKGMDVHQPLSISNAKRNHLIAMNLFFICKAEEGCNFDFTLSGGTSHNPIDETTIIIVSSIAGIALILNIIALLVMVVVVYLTIKRRKVYVSIQ</sequence>
<keyword evidence="1" id="KW-1133">Transmembrane helix</keyword>
<reference evidence="3 4" key="1">
    <citation type="journal article" date="2010" name="Cell">
        <title>The genome of Naegleria gruberi illuminates early eukaryotic versatility.</title>
        <authorList>
            <person name="Fritz-Laylin L.K."/>
            <person name="Prochnik S.E."/>
            <person name="Ginger M.L."/>
            <person name="Dacks J.B."/>
            <person name="Carpenter M.L."/>
            <person name="Field M.C."/>
            <person name="Kuo A."/>
            <person name="Paredez A."/>
            <person name="Chapman J."/>
            <person name="Pham J."/>
            <person name="Shu S."/>
            <person name="Neupane R."/>
            <person name="Cipriano M."/>
            <person name="Mancuso J."/>
            <person name="Tu H."/>
            <person name="Salamov A."/>
            <person name="Lindquist E."/>
            <person name="Shapiro H."/>
            <person name="Lucas S."/>
            <person name="Grigoriev I.V."/>
            <person name="Cande W.Z."/>
            <person name="Fulton C."/>
            <person name="Rokhsar D.S."/>
            <person name="Dawson S.C."/>
        </authorList>
    </citation>
    <scope>NUCLEOTIDE SEQUENCE [LARGE SCALE GENOMIC DNA]</scope>
    <source>
        <strain evidence="3 4">NEG-M</strain>
    </source>
</reference>
<feature type="chain" id="PRO_5003038936" evidence="2">
    <location>
        <begin position="28"/>
        <end position="507"/>
    </location>
</feature>
<accession>D2W1U1</accession>
<dbReference type="EMBL" id="GG738923">
    <property type="protein sequence ID" value="EFC36976.1"/>
    <property type="molecule type" value="Genomic_DNA"/>
</dbReference>
<proteinExistence type="predicted"/>
<protein>
    <submittedName>
        <fullName evidence="3">Predicted protein</fullName>
    </submittedName>
</protein>
<dbReference type="RefSeq" id="XP_002669720.1">
    <property type="nucleotide sequence ID" value="XM_002669674.1"/>
</dbReference>
<keyword evidence="1" id="KW-0812">Transmembrane</keyword>
<keyword evidence="1" id="KW-0472">Membrane</keyword>
<gene>
    <name evidence="3" type="ORF">NAEGRDRAFT_75378</name>
</gene>
<keyword evidence="2" id="KW-0732">Signal</keyword>
<dbReference type="AlphaFoldDB" id="D2W1U1"/>
<dbReference type="InParanoid" id="D2W1U1"/>
<dbReference type="Proteomes" id="UP000006671">
    <property type="component" value="Unassembled WGS sequence"/>
</dbReference>
<dbReference type="VEuPathDB" id="AmoebaDB:NAEGRDRAFT_75378"/>
<feature type="transmembrane region" description="Helical" evidence="1">
    <location>
        <begin position="468"/>
        <end position="497"/>
    </location>
</feature>
<evidence type="ECO:0000313" key="3">
    <source>
        <dbReference type="EMBL" id="EFC36976.1"/>
    </source>
</evidence>
<evidence type="ECO:0000256" key="2">
    <source>
        <dbReference type="SAM" id="SignalP"/>
    </source>
</evidence>
<keyword evidence="4" id="KW-1185">Reference proteome</keyword>
<evidence type="ECO:0000313" key="4">
    <source>
        <dbReference type="Proteomes" id="UP000006671"/>
    </source>
</evidence>
<organism evidence="4">
    <name type="scientific">Naegleria gruberi</name>
    <name type="common">Amoeba</name>
    <dbReference type="NCBI Taxonomy" id="5762"/>
    <lineage>
        <taxon>Eukaryota</taxon>
        <taxon>Discoba</taxon>
        <taxon>Heterolobosea</taxon>
        <taxon>Tetramitia</taxon>
        <taxon>Eutetramitia</taxon>
        <taxon>Vahlkampfiidae</taxon>
        <taxon>Naegleria</taxon>
    </lineage>
</organism>